<keyword evidence="2" id="KW-0808">Transferase</keyword>
<feature type="transmembrane region" description="Helical" evidence="1">
    <location>
        <begin position="220"/>
        <end position="240"/>
    </location>
</feature>
<feature type="transmembrane region" description="Helical" evidence="1">
    <location>
        <begin position="146"/>
        <end position="166"/>
    </location>
</feature>
<sequence>MKKVSFPKYLTPYITIYSAFIFCAIVGMLIFPDTFYKFFCPTQLPRITPPQLPHKSYYWDIGLYANMALQNTCTAFYPLWGFIITHLFHPQNLEQYANYFKITATAIFCISTPLVFWVFKNALKNQLLAFTITLAYTVNPMAIFRVIGYTESLFSLLGIFLIWLLLPENKLNEKIKLIQLSVISILMALTRPVLVQIIFACFFSLITICFLTKQLSKSNLFRTITISISAIFGYSIYGFLCLQSRGDFFAPFHDQKQWGKTLGLNLDLLFLPKSPLFDLLGLYLPILILIISFIVIYCKSKNHKLLVFIPKIFIWDILILYPPLLVLAYMLNYWRGTKKEIITSKFTNSLQNNYLFWFCIYFSVINALIVFFTQNRLASLGRYIFAVPFFFLALGYLYSCFPGKRKYKNLSFMIIVSAIALVQQWINYGKDQWLG</sequence>
<reference evidence="3" key="1">
    <citation type="submission" date="2020-06" db="EMBL/GenBank/DDBJ databases">
        <title>Nostoc edaphicum CCNP1411 genome.</title>
        <authorList>
            <person name="Fidor A."/>
            <person name="Grabski M."/>
            <person name="Gawor J."/>
            <person name="Gromadka R."/>
            <person name="Wegrzyn G."/>
            <person name="Mazur-Marzec H."/>
        </authorList>
    </citation>
    <scope>NUCLEOTIDE SEQUENCE [LARGE SCALE GENOMIC DNA]</scope>
    <source>
        <strain evidence="3">CCNP1411</strain>
    </source>
</reference>
<dbReference type="AlphaFoldDB" id="A0A7D7QA88"/>
<dbReference type="GO" id="GO:0016757">
    <property type="term" value="F:glycosyltransferase activity"/>
    <property type="evidence" value="ECO:0007669"/>
    <property type="project" value="UniProtKB-KW"/>
</dbReference>
<feature type="transmembrane region" description="Helical" evidence="1">
    <location>
        <begin position="12"/>
        <end position="36"/>
    </location>
</feature>
<organism evidence="2 3">
    <name type="scientific">Nostoc edaphicum CCNP1411</name>
    <dbReference type="NCBI Taxonomy" id="1472755"/>
    <lineage>
        <taxon>Bacteria</taxon>
        <taxon>Bacillati</taxon>
        <taxon>Cyanobacteriota</taxon>
        <taxon>Cyanophyceae</taxon>
        <taxon>Nostocales</taxon>
        <taxon>Nostocaceae</taxon>
        <taxon>Nostoc</taxon>
    </lineage>
</organism>
<feature type="transmembrane region" description="Helical" evidence="1">
    <location>
        <begin position="354"/>
        <end position="373"/>
    </location>
</feature>
<keyword evidence="2" id="KW-0328">Glycosyltransferase</keyword>
<dbReference type="RefSeq" id="WP_181932409.1">
    <property type="nucleotide sequence ID" value="NZ_CP054698.1"/>
</dbReference>
<dbReference type="Proteomes" id="UP000514713">
    <property type="component" value="Chromosome"/>
</dbReference>
<keyword evidence="1" id="KW-1133">Transmembrane helix</keyword>
<feature type="transmembrane region" description="Helical" evidence="1">
    <location>
        <begin position="380"/>
        <end position="398"/>
    </location>
</feature>
<name>A0A7D7QA88_9NOSO</name>
<gene>
    <name evidence="2" type="ORF">HUN01_18080</name>
</gene>
<keyword evidence="1" id="KW-0812">Transmembrane</keyword>
<dbReference type="KEGG" id="ned:HUN01_18080"/>
<protein>
    <submittedName>
        <fullName evidence="2">Mannosyltransferase</fullName>
    </submittedName>
</protein>
<feature type="transmembrane region" description="Helical" evidence="1">
    <location>
        <begin position="312"/>
        <end position="334"/>
    </location>
</feature>
<evidence type="ECO:0000313" key="3">
    <source>
        <dbReference type="Proteomes" id="UP000514713"/>
    </source>
</evidence>
<proteinExistence type="predicted"/>
<accession>A0A7D7QA88</accession>
<keyword evidence="1" id="KW-0472">Membrane</keyword>
<feature type="transmembrane region" description="Helical" evidence="1">
    <location>
        <begin position="99"/>
        <end position="119"/>
    </location>
</feature>
<keyword evidence="3" id="KW-1185">Reference proteome</keyword>
<evidence type="ECO:0000313" key="2">
    <source>
        <dbReference type="EMBL" id="QMS89395.1"/>
    </source>
</evidence>
<feature type="transmembrane region" description="Helical" evidence="1">
    <location>
        <begin position="410"/>
        <end position="428"/>
    </location>
</feature>
<feature type="transmembrane region" description="Helical" evidence="1">
    <location>
        <begin position="280"/>
        <end position="300"/>
    </location>
</feature>
<dbReference type="EMBL" id="CP054698">
    <property type="protein sequence ID" value="QMS89395.1"/>
    <property type="molecule type" value="Genomic_DNA"/>
</dbReference>
<feature type="transmembrane region" description="Helical" evidence="1">
    <location>
        <begin position="57"/>
        <end position="79"/>
    </location>
</feature>
<feature type="transmembrane region" description="Helical" evidence="1">
    <location>
        <begin position="178"/>
        <end position="211"/>
    </location>
</feature>
<evidence type="ECO:0000256" key="1">
    <source>
        <dbReference type="SAM" id="Phobius"/>
    </source>
</evidence>